<evidence type="ECO:0000256" key="2">
    <source>
        <dbReference type="ARBA" id="ARBA00022525"/>
    </source>
</evidence>
<feature type="domain" description="SpaA-like prealbumin fold" evidence="5">
    <location>
        <begin position="511"/>
        <end position="599"/>
    </location>
</feature>
<dbReference type="Pfam" id="PF18202">
    <property type="entry name" value="TQ"/>
    <property type="match status" value="2"/>
</dbReference>
<gene>
    <name evidence="7" type="ORF">I568_00558</name>
</gene>
<dbReference type="InterPro" id="IPR041033">
    <property type="entry name" value="SpaA_PFL_dom_1"/>
</dbReference>
<keyword evidence="2" id="KW-0964">Secreted</keyword>
<dbReference type="Pfam" id="PF17802">
    <property type="entry name" value="SpaA"/>
    <property type="match status" value="4"/>
</dbReference>
<protein>
    <submittedName>
        <fullName evidence="7">Uncharacterized protein</fullName>
    </submittedName>
</protein>
<dbReference type="Gene3D" id="2.60.40.3930">
    <property type="match status" value="1"/>
</dbReference>
<proteinExistence type="inferred from homology"/>
<keyword evidence="4" id="KW-1133">Transmembrane helix</keyword>
<feature type="domain" description="SpaA-like prealbumin fold" evidence="5">
    <location>
        <begin position="289"/>
        <end position="364"/>
    </location>
</feature>
<dbReference type="PATRIC" id="fig|1121865.3.peg.636"/>
<feature type="domain" description="T-Q ester bond containing" evidence="6">
    <location>
        <begin position="752"/>
        <end position="870"/>
    </location>
</feature>
<dbReference type="Proteomes" id="UP000014113">
    <property type="component" value="Unassembled WGS sequence"/>
</dbReference>
<dbReference type="eggNOG" id="COG4932">
    <property type="taxonomic scope" value="Bacteria"/>
</dbReference>
<keyword evidence="8" id="KW-1185">Reference proteome</keyword>
<accession>S1P354</accession>
<evidence type="ECO:0000259" key="5">
    <source>
        <dbReference type="Pfam" id="PF17802"/>
    </source>
</evidence>
<comment type="caution">
    <text evidence="7">The sequence shown here is derived from an EMBL/GenBank/DDBJ whole genome shotgun (WGS) entry which is preliminary data.</text>
</comment>
<evidence type="ECO:0000256" key="3">
    <source>
        <dbReference type="ARBA" id="ARBA00022729"/>
    </source>
</evidence>
<dbReference type="AlphaFoldDB" id="S1P354"/>
<feature type="transmembrane region" description="Helical" evidence="4">
    <location>
        <begin position="1036"/>
        <end position="1054"/>
    </location>
</feature>
<dbReference type="InterPro" id="IPR013783">
    <property type="entry name" value="Ig-like_fold"/>
</dbReference>
<dbReference type="STRING" id="1121865.OMW_00646"/>
<keyword evidence="3" id="KW-0732">Signal</keyword>
<organism evidence="7 8">
    <name type="scientific">Enterococcus columbae DSM 7374 = ATCC 51263</name>
    <dbReference type="NCBI Taxonomy" id="1121865"/>
    <lineage>
        <taxon>Bacteria</taxon>
        <taxon>Bacillati</taxon>
        <taxon>Bacillota</taxon>
        <taxon>Bacilli</taxon>
        <taxon>Lactobacillales</taxon>
        <taxon>Enterococcaceae</taxon>
        <taxon>Enterococcus</taxon>
    </lineage>
</organism>
<dbReference type="EMBL" id="ASWJ01000003">
    <property type="protein sequence ID" value="EOW87514.1"/>
    <property type="molecule type" value="Genomic_DNA"/>
</dbReference>
<keyword evidence="4" id="KW-0812">Transmembrane</keyword>
<dbReference type="RefSeq" id="WP_016182809.1">
    <property type="nucleotide sequence ID" value="NZ_JXKI01000006.1"/>
</dbReference>
<keyword evidence="4" id="KW-0472">Membrane</keyword>
<feature type="domain" description="SpaA-like prealbumin fold" evidence="5">
    <location>
        <begin position="407"/>
        <end position="481"/>
    </location>
</feature>
<evidence type="ECO:0000256" key="1">
    <source>
        <dbReference type="ARBA" id="ARBA00007257"/>
    </source>
</evidence>
<dbReference type="PANTHER" id="PTHR36108:SF13">
    <property type="entry name" value="COLOSSIN-B-RELATED"/>
    <property type="match status" value="1"/>
</dbReference>
<reference evidence="7 8" key="1">
    <citation type="submission" date="2013-03" db="EMBL/GenBank/DDBJ databases">
        <title>The Genome Sequence of Enterococcus columbae ATCC_51263 (PacBio/Illumina hybrid assembly).</title>
        <authorList>
            <consortium name="The Broad Institute Genomics Platform"/>
            <consortium name="The Broad Institute Genome Sequencing Center for Infectious Disease"/>
            <person name="Earl A."/>
            <person name="Russ C."/>
            <person name="Gilmore M."/>
            <person name="Surin D."/>
            <person name="Walker B."/>
            <person name="Young S."/>
            <person name="Zeng Q."/>
            <person name="Gargeya S."/>
            <person name="Fitzgerald M."/>
            <person name="Haas B."/>
            <person name="Abouelleil A."/>
            <person name="Allen A.W."/>
            <person name="Alvarado L."/>
            <person name="Arachchi H.M."/>
            <person name="Berlin A.M."/>
            <person name="Chapman S.B."/>
            <person name="Gainer-Dewar J."/>
            <person name="Goldberg J."/>
            <person name="Griggs A."/>
            <person name="Gujja S."/>
            <person name="Hansen M."/>
            <person name="Howarth C."/>
            <person name="Imamovic A."/>
            <person name="Ireland A."/>
            <person name="Larimer J."/>
            <person name="McCowan C."/>
            <person name="Murphy C."/>
            <person name="Pearson M."/>
            <person name="Poon T.W."/>
            <person name="Priest M."/>
            <person name="Roberts A."/>
            <person name="Saif S."/>
            <person name="Shea T."/>
            <person name="Sisk P."/>
            <person name="Sykes S."/>
            <person name="Wortman J."/>
            <person name="Nusbaum C."/>
            <person name="Birren B."/>
        </authorList>
    </citation>
    <scope>NUCLEOTIDE SEQUENCE [LARGE SCALE GENOMIC DNA]</scope>
    <source>
        <strain evidence="7 8">ATCC 51263</strain>
    </source>
</reference>
<evidence type="ECO:0000259" key="6">
    <source>
        <dbReference type="Pfam" id="PF18202"/>
    </source>
</evidence>
<comment type="similarity">
    <text evidence="1">Belongs to the serine-aspartate repeat-containing protein (SDr) family.</text>
</comment>
<evidence type="ECO:0000313" key="8">
    <source>
        <dbReference type="Proteomes" id="UP000014113"/>
    </source>
</evidence>
<feature type="domain" description="T-Q ester bond containing" evidence="6">
    <location>
        <begin position="877"/>
        <end position="998"/>
    </location>
</feature>
<dbReference type="InterPro" id="IPR041100">
    <property type="entry name" value="TQ"/>
</dbReference>
<dbReference type="Gene3D" id="2.60.40.10">
    <property type="entry name" value="Immunoglobulins"/>
    <property type="match status" value="3"/>
</dbReference>
<dbReference type="PANTHER" id="PTHR36108">
    <property type="entry name" value="COLOSSIN-B-RELATED"/>
    <property type="match status" value="1"/>
</dbReference>
<evidence type="ECO:0000313" key="7">
    <source>
        <dbReference type="EMBL" id="EOW87514.1"/>
    </source>
</evidence>
<dbReference type="SUPFAM" id="SSF117074">
    <property type="entry name" value="Hypothetical protein PA1324"/>
    <property type="match status" value="1"/>
</dbReference>
<sequence length="1060" mass="117358">MNGKKKLSKIWQLFMIGGLLSLIGLFAGNNSKIVHADQLSMQVGETGNVYYDTNNIYTLSGTKNGQAWSDETAAMAVSPDSGSGDKIVFCIAPGVPFFNTNNPGYEAVDISQLPQDVQIASVIWNTHFGFGASPSGADRITTQAVIWELLPQYGIRVDAISGIPDFQAKKQRLYDGIAAYKRLPEFNQQRVNLKFGETTTLSSSVDLNSFETMVGNTAKVNWVVSPDGHSVAVTPTDPMVQKGTIAFKRSYMQGTPIALAKTGSQTVYLPSVKDPANYVVNFDVKTTGEAQIKKIDKETGVAVPDTKFIVEFSGQNAPETKTVVTDANGIASIGEIMHGVHVKATEVNVPKPYVLGSAVGEADVVEGDVVAGQTITLIQKNMKEKGQIIVEKTGVESGTNLWNQLYSLAGNVFEIRKENQDGKIIQTITTDEHGHAETTRDLPLGTYVVVEKTASTGFVNTFKPVVVKIEYANQTTAVVVKGAEGKNQEVTGTTVLKKFDMETGSQTQGRATFKGAEYALYHEDGTPVKWSERYGPRLVTGTKLDGDSIVVRIDDDNQEAGIEHLALGTYYWQEVKAPEGYQIDSKKHEVVLSYKDQYTQNILTKQESKEKVIKFSIDGFKYLESKSGNSKSGYNDITFSLTPIQPTKGAVRSVTTHTDENGYDGYWKFDSIPYGDYVLKEVNTPKGYQSIKELIINSSFDSEKRIYTFKVTEKGQKEAIKILNVPESKINQGSNIVYLSKLFLTNSVKELPIIRTKATVDGNKTFEPSKQTNMQDTVTMSQLEVGQKYTNAIKLWRVVKDDYQHATVVWEGKQDFEAKAEKMEQVIQQMVDTSNDDETISYVFTEELFEKDGPKVAEHTDLTNKEQTIKPVNPFVPTIETLFVTKNGDKTFDPTKNQQLVDKVKVSVAKSDIGKTFYYVTQFFKISKDGQSTLLGTDTSEHVAKEVNFSFEAIFEYKANMLKDGEKIVATHIAYKDKEHKEIYAKHVDLTNEKQTLTAVTPKQPTTPNKPTDVKTNYVQTRVIPQMSGKLVNGHAVLWLMVSLGLGSLGYAVLRKKLNK</sequence>
<evidence type="ECO:0000256" key="4">
    <source>
        <dbReference type="SAM" id="Phobius"/>
    </source>
</evidence>
<name>S1P354_9ENTE</name>
<dbReference type="OrthoDB" id="2216808at2"/>
<feature type="domain" description="SpaA-like prealbumin fold" evidence="5">
    <location>
        <begin position="633"/>
        <end position="700"/>
    </location>
</feature>